<organism evidence="1 2">
    <name type="scientific">Planoprotostelium fungivorum</name>
    <dbReference type="NCBI Taxonomy" id="1890364"/>
    <lineage>
        <taxon>Eukaryota</taxon>
        <taxon>Amoebozoa</taxon>
        <taxon>Evosea</taxon>
        <taxon>Variosea</taxon>
        <taxon>Cavosteliida</taxon>
        <taxon>Cavosteliaceae</taxon>
        <taxon>Planoprotostelium</taxon>
    </lineage>
</organism>
<evidence type="ECO:0000313" key="1">
    <source>
        <dbReference type="EMBL" id="PRP77969.1"/>
    </source>
</evidence>
<dbReference type="InParanoid" id="A0A2P6N1Z7"/>
<dbReference type="EMBL" id="MDYQ01000249">
    <property type="protein sequence ID" value="PRP77969.1"/>
    <property type="molecule type" value="Genomic_DNA"/>
</dbReference>
<comment type="caution">
    <text evidence="1">The sequence shown here is derived from an EMBL/GenBank/DDBJ whole genome shotgun (WGS) entry which is preliminary data.</text>
</comment>
<keyword evidence="2" id="KW-1185">Reference proteome</keyword>
<accession>A0A2P6N1Z7</accession>
<protein>
    <submittedName>
        <fullName evidence="1">Uncharacterized protein</fullName>
    </submittedName>
</protein>
<gene>
    <name evidence="1" type="ORF">PROFUN_14073</name>
</gene>
<evidence type="ECO:0000313" key="2">
    <source>
        <dbReference type="Proteomes" id="UP000241769"/>
    </source>
</evidence>
<reference evidence="1 2" key="1">
    <citation type="journal article" date="2018" name="Genome Biol. Evol.">
        <title>Multiple Roots of Fruiting Body Formation in Amoebozoa.</title>
        <authorList>
            <person name="Hillmann F."/>
            <person name="Forbes G."/>
            <person name="Novohradska S."/>
            <person name="Ferling I."/>
            <person name="Riege K."/>
            <person name="Groth M."/>
            <person name="Westermann M."/>
            <person name="Marz M."/>
            <person name="Spaller T."/>
            <person name="Winckler T."/>
            <person name="Schaap P."/>
            <person name="Glockner G."/>
        </authorList>
    </citation>
    <scope>NUCLEOTIDE SEQUENCE [LARGE SCALE GENOMIC DNA]</scope>
    <source>
        <strain evidence="1 2">Jena</strain>
    </source>
</reference>
<sequence length="243" mass="27714">MTACSGNNGLFSMEQFIMNVAITDVMNNHVTLLEISCYCPQRSNAKKPSKNDTSTQGHIDKAFVHYTQMKHKGTDNIIRAVDRVFVLDITNKKMTEAKYASPTEEQRRKVRFIQIRHDEHRWAGGAQVFGIEDHPLSVQLGIQGHYVDFFHRFWSYLSYTFRAFAASEEFLSTRSRRTLTIQNINTLPPLVSGLVKLPEIKRRRRASLSLAEPNVKPQKQRNPLKSLKPLGIGTAVRMGAKLL</sequence>
<name>A0A2P6N1Z7_9EUKA</name>
<dbReference type="AlphaFoldDB" id="A0A2P6N1Z7"/>
<proteinExistence type="predicted"/>
<dbReference type="Proteomes" id="UP000241769">
    <property type="component" value="Unassembled WGS sequence"/>
</dbReference>